<dbReference type="InterPro" id="IPR051025">
    <property type="entry name" value="RhoGAP"/>
</dbReference>
<dbReference type="PANTHER" id="PTHR15228">
    <property type="entry name" value="SPERMATHECAL PHYSIOLOGY VARIANT"/>
    <property type="match status" value="1"/>
</dbReference>
<dbReference type="InParanoid" id="A0A1Y2LMC1"/>
<feature type="compositionally biased region" description="Polar residues" evidence="2">
    <location>
        <begin position="873"/>
        <end position="886"/>
    </location>
</feature>
<feature type="compositionally biased region" description="Pro residues" evidence="2">
    <location>
        <begin position="1031"/>
        <end position="1040"/>
    </location>
</feature>
<feature type="compositionally biased region" description="Low complexity" evidence="2">
    <location>
        <begin position="959"/>
        <end position="980"/>
    </location>
</feature>
<dbReference type="GO" id="GO:0007165">
    <property type="term" value="P:signal transduction"/>
    <property type="evidence" value="ECO:0007669"/>
    <property type="project" value="InterPro"/>
</dbReference>
<organism evidence="4 5">
    <name type="scientific">Epicoccum nigrum</name>
    <name type="common">Soil fungus</name>
    <name type="synonym">Epicoccum purpurascens</name>
    <dbReference type="NCBI Taxonomy" id="105696"/>
    <lineage>
        <taxon>Eukaryota</taxon>
        <taxon>Fungi</taxon>
        <taxon>Dikarya</taxon>
        <taxon>Ascomycota</taxon>
        <taxon>Pezizomycotina</taxon>
        <taxon>Dothideomycetes</taxon>
        <taxon>Pleosporomycetidae</taxon>
        <taxon>Pleosporales</taxon>
        <taxon>Pleosporineae</taxon>
        <taxon>Didymellaceae</taxon>
        <taxon>Epicoccum</taxon>
    </lineage>
</organism>
<feature type="compositionally biased region" description="Pro residues" evidence="2">
    <location>
        <begin position="650"/>
        <end position="659"/>
    </location>
</feature>
<dbReference type="STRING" id="105696.A0A1Y2LMC1"/>
<keyword evidence="1" id="KW-0343">GTPase activation</keyword>
<dbReference type="PROSITE" id="PS50238">
    <property type="entry name" value="RHOGAP"/>
    <property type="match status" value="1"/>
</dbReference>
<name>A0A1Y2LMC1_EPING</name>
<sequence length="1040" mass="111076">MPTATQNQLHTPRVRNGEPQPAPVGANEPVSAKRDLTSWWKTFSKRAVKKEEEQKAETAPQGIFGVPLITSIPYANVAISLFNEHGESYIYGYVPIVVAKCGVFLKEKATDVEGIFRLAGSEKRIKELKIAFDTPPRYGKGLDWTGYTVHDAANILRRYFNHLPEPIIPLGNYDSFRQPIRNHQAEAVGPIEGQAPSVGGFDPDAAVRNYQHSIKSLPSLNRQLLLYILDLLAVFAAKADVNKMTTSNLAAIFQPGILSHPQHDMSPQDYRLNQDVLIFLIDNQDHFLIGMEGTAVDEGTVKQIESGPNTPQVRTPTTPGRNNSGINRSASTSSSAGADSLRKYGGVRRNVSTSSKRSRHSGAIPSPITPGFVTPPTSGVHRSNTLPTKRSPALNSPRFANRPSGPSTPTADDGKSLLSPNTIESAVANIAQPEKSLRETEVPEVPRPRPSHAAPINGQEQLTPPPPAPEGSTPKRAMTLPPGKIDLPKPAFAQQARPLADTPALDSIPGAFPPSTPGIQPPSEASTPIASVPASVQAAHALHPPPAQGTGRRSPHMTPTRERSEFIEAPVGSGAPVEPTPAVRTFTQILGKVSQSPSDVKDGKDKDGRKPNKLQKKRLPSGQIPSAHSSTTSLTGQLASLDAISVAPAPSSPLFPPQAPFASQSHARGSREALTQTSNDTFSSSNSGNTLKPSMSPSASFRSHSTATEYSEAELNEEPAHMKEEREKERRSFWKGHKRGESKATPTASQTDLHGSVPGGDKSMSSFGSSSGWAAGGRRSGQFDSIQGSEAAMVFGSPPDGDRSSDKKGTFDWFHKMRHDHRERADKRERAKSPPGSMSNMPLPQNLMRPRDNLSIRDRSTDGPRSISEGSHDSTPTSNSQATPAASSVPEARHQTSSVAGVTQPQQVKEGANGPPPATANPVPAVIPEEPAMQPAVAAPPLKHTDSATTIQPVTQSASQPTSEPSSPVVQQPVPYSPISRVLQSSQDEPRTPTATSQPVLHAPSPAIAEILAAPVRNFSKSPERGTPSPSRSPPPNQTR</sequence>
<dbReference type="InterPro" id="IPR008936">
    <property type="entry name" value="Rho_GTPase_activation_prot"/>
</dbReference>
<accession>A0A1Y2LMC1</accession>
<feature type="domain" description="Rho-GAP" evidence="3">
    <location>
        <begin position="77"/>
        <end position="288"/>
    </location>
</feature>
<feature type="compositionally biased region" description="Polar residues" evidence="2">
    <location>
        <begin position="895"/>
        <end position="907"/>
    </location>
</feature>
<feature type="compositionally biased region" description="Basic and acidic residues" evidence="2">
    <location>
        <begin position="849"/>
        <end position="862"/>
    </location>
</feature>
<dbReference type="CDD" id="cd04396">
    <property type="entry name" value="RhoGAP_fSAC7_BAG7"/>
    <property type="match status" value="1"/>
</dbReference>
<feature type="compositionally biased region" description="Polar residues" evidence="2">
    <location>
        <begin position="375"/>
        <end position="388"/>
    </location>
</feature>
<keyword evidence="5" id="KW-1185">Reference proteome</keyword>
<dbReference type="OMA" id="IIPLQHY"/>
<feature type="compositionally biased region" description="Polar residues" evidence="2">
    <location>
        <begin position="661"/>
        <end position="709"/>
    </location>
</feature>
<dbReference type="GO" id="GO:0060237">
    <property type="term" value="P:regulation of fungal-type cell wall organization"/>
    <property type="evidence" value="ECO:0007669"/>
    <property type="project" value="TreeGrafter"/>
</dbReference>
<feature type="compositionally biased region" description="Basic and acidic residues" evidence="2">
    <location>
        <begin position="718"/>
        <end position="732"/>
    </location>
</feature>
<dbReference type="EMBL" id="KZ107856">
    <property type="protein sequence ID" value="OSS44759.1"/>
    <property type="molecule type" value="Genomic_DNA"/>
</dbReference>
<dbReference type="Proteomes" id="UP000193240">
    <property type="component" value="Unassembled WGS sequence"/>
</dbReference>
<feature type="compositionally biased region" description="Polar residues" evidence="2">
    <location>
        <begin position="947"/>
        <end position="958"/>
    </location>
</feature>
<dbReference type="GO" id="GO:0005938">
    <property type="term" value="C:cell cortex"/>
    <property type="evidence" value="ECO:0007669"/>
    <property type="project" value="TreeGrafter"/>
</dbReference>
<feature type="compositionally biased region" description="Polar residues" evidence="2">
    <location>
        <begin position="744"/>
        <end position="753"/>
    </location>
</feature>
<dbReference type="GO" id="GO:0005096">
    <property type="term" value="F:GTPase activator activity"/>
    <property type="evidence" value="ECO:0007669"/>
    <property type="project" value="UniProtKB-KW"/>
</dbReference>
<feature type="region of interest" description="Disordered" evidence="2">
    <location>
        <begin position="647"/>
        <end position="1040"/>
    </location>
</feature>
<feature type="compositionally biased region" description="Basic and acidic residues" evidence="2">
    <location>
        <begin position="435"/>
        <end position="447"/>
    </location>
</feature>
<reference evidence="4 5" key="1">
    <citation type="journal article" date="2017" name="Genome Announc.">
        <title>Genome sequence of the saprophytic ascomycete Epicoccum nigrum ICMP 19927 strain isolated from New Zealand.</title>
        <authorList>
            <person name="Fokin M."/>
            <person name="Fleetwood D."/>
            <person name="Weir B.S."/>
            <person name="Villas-Boas S.G."/>
        </authorList>
    </citation>
    <scope>NUCLEOTIDE SEQUENCE [LARGE SCALE GENOMIC DNA]</scope>
    <source>
        <strain evidence="4 5">ICMP 19927</strain>
    </source>
</reference>
<feature type="compositionally biased region" description="Basic and acidic residues" evidence="2">
    <location>
        <begin position="599"/>
        <end position="610"/>
    </location>
</feature>
<evidence type="ECO:0000256" key="1">
    <source>
        <dbReference type="ARBA" id="ARBA00022468"/>
    </source>
</evidence>
<dbReference type="SUPFAM" id="SSF48350">
    <property type="entry name" value="GTPase activation domain, GAP"/>
    <property type="match status" value="1"/>
</dbReference>
<feature type="region of interest" description="Disordered" evidence="2">
    <location>
        <begin position="302"/>
        <end position="635"/>
    </location>
</feature>
<feature type="compositionally biased region" description="Low complexity" evidence="2">
    <location>
        <begin position="329"/>
        <end position="339"/>
    </location>
</feature>
<dbReference type="AlphaFoldDB" id="A0A1Y2LMC1"/>
<dbReference type="Gene3D" id="1.10.555.10">
    <property type="entry name" value="Rho GTPase activation protein"/>
    <property type="match status" value="1"/>
</dbReference>
<dbReference type="Pfam" id="PF00620">
    <property type="entry name" value="RhoGAP"/>
    <property type="match status" value="1"/>
</dbReference>
<evidence type="ECO:0000313" key="4">
    <source>
        <dbReference type="EMBL" id="OSS44759.1"/>
    </source>
</evidence>
<evidence type="ECO:0000313" key="5">
    <source>
        <dbReference type="Proteomes" id="UP000193240"/>
    </source>
</evidence>
<feature type="compositionally biased region" description="Basic and acidic residues" evidence="2">
    <location>
        <begin position="800"/>
        <end position="832"/>
    </location>
</feature>
<dbReference type="SMART" id="SM00324">
    <property type="entry name" value="RhoGAP"/>
    <property type="match status" value="1"/>
</dbReference>
<feature type="compositionally biased region" description="Polar residues" evidence="2">
    <location>
        <begin position="623"/>
        <end position="635"/>
    </location>
</feature>
<feature type="compositionally biased region" description="Polar residues" evidence="2">
    <location>
        <begin position="982"/>
        <end position="999"/>
    </location>
</feature>
<gene>
    <name evidence="4" type="ORF">B5807_10602</name>
</gene>
<protein>
    <recommendedName>
        <fullName evidence="3">Rho-GAP domain-containing protein</fullName>
    </recommendedName>
</protein>
<dbReference type="InterPro" id="IPR000198">
    <property type="entry name" value="RhoGAP_dom"/>
</dbReference>
<evidence type="ECO:0000259" key="3">
    <source>
        <dbReference type="PROSITE" id="PS50238"/>
    </source>
</evidence>
<feature type="compositionally biased region" description="Pro residues" evidence="2">
    <location>
        <begin position="511"/>
        <end position="520"/>
    </location>
</feature>
<feature type="compositionally biased region" description="Polar residues" evidence="2">
    <location>
        <begin position="585"/>
        <end position="598"/>
    </location>
</feature>
<dbReference type="PANTHER" id="PTHR15228:SF25">
    <property type="entry name" value="F-BAR DOMAIN-CONTAINING PROTEIN"/>
    <property type="match status" value="1"/>
</dbReference>
<evidence type="ECO:0000256" key="2">
    <source>
        <dbReference type="SAM" id="MobiDB-lite"/>
    </source>
</evidence>
<feature type="compositionally biased region" description="Polar residues" evidence="2">
    <location>
        <begin position="306"/>
        <end position="328"/>
    </location>
</feature>
<feature type="region of interest" description="Disordered" evidence="2">
    <location>
        <begin position="1"/>
        <end position="32"/>
    </location>
</feature>
<feature type="compositionally biased region" description="Low complexity" evidence="2">
    <location>
        <begin position="759"/>
        <end position="773"/>
    </location>
</feature>
<feature type="compositionally biased region" description="Polar residues" evidence="2">
    <location>
        <begin position="1"/>
        <end position="10"/>
    </location>
</feature>
<proteinExistence type="predicted"/>